<gene>
    <name evidence="1" type="ORF">NCTC10211_03854</name>
</gene>
<protein>
    <submittedName>
        <fullName evidence="1">Uncharacterized protein</fullName>
    </submittedName>
</protein>
<dbReference type="AlphaFoldDB" id="A0A379ZJ91"/>
<evidence type="ECO:0000313" key="1">
    <source>
        <dbReference type="EMBL" id="SUI62997.1"/>
    </source>
</evidence>
<sequence length="56" mass="6562">MFTHKAIAELNALELMVYNYVSKHKNQVMYMTIRELAEAARRVHHHRAAILQKNGL</sequence>
<organism evidence="1 2">
    <name type="scientific">Serratia marcescens</name>
    <dbReference type="NCBI Taxonomy" id="615"/>
    <lineage>
        <taxon>Bacteria</taxon>
        <taxon>Pseudomonadati</taxon>
        <taxon>Pseudomonadota</taxon>
        <taxon>Gammaproteobacteria</taxon>
        <taxon>Enterobacterales</taxon>
        <taxon>Yersiniaceae</taxon>
        <taxon>Serratia</taxon>
    </lineage>
</organism>
<proteinExistence type="predicted"/>
<name>A0A379ZJ91_SERMA</name>
<dbReference type="EMBL" id="UGYK01000002">
    <property type="protein sequence ID" value="SUI62997.1"/>
    <property type="molecule type" value="Genomic_DNA"/>
</dbReference>
<evidence type="ECO:0000313" key="2">
    <source>
        <dbReference type="Proteomes" id="UP000254765"/>
    </source>
</evidence>
<accession>A0A379ZJ91</accession>
<reference evidence="1 2" key="1">
    <citation type="submission" date="2018-06" db="EMBL/GenBank/DDBJ databases">
        <authorList>
            <consortium name="Pathogen Informatics"/>
            <person name="Doyle S."/>
        </authorList>
    </citation>
    <scope>NUCLEOTIDE SEQUENCE [LARGE SCALE GENOMIC DNA]</scope>
    <source>
        <strain evidence="1 2">NCTC10211</strain>
    </source>
</reference>
<dbReference type="Proteomes" id="UP000254765">
    <property type="component" value="Unassembled WGS sequence"/>
</dbReference>